<proteinExistence type="inferred from homology"/>
<reference evidence="3" key="1">
    <citation type="submission" date="2020-04" db="EMBL/GenBank/DDBJ databases">
        <authorList>
            <person name="Alioto T."/>
            <person name="Alioto T."/>
            <person name="Gomez Garrido J."/>
        </authorList>
    </citation>
    <scope>NUCLEOTIDE SEQUENCE</scope>
    <source>
        <strain evidence="3">A484AB</strain>
    </source>
</reference>
<dbReference type="AlphaFoldDB" id="A0A7D9K9L2"/>
<dbReference type="OrthoDB" id="1933717at2759"/>
<dbReference type="InterPro" id="IPR036291">
    <property type="entry name" value="NAD(P)-bd_dom_sf"/>
</dbReference>
<accession>A0A7D9K9L2</accession>
<comment type="caution">
    <text evidence="3">The sequence shown here is derived from an EMBL/GenBank/DDBJ whole genome shotgun (WGS) entry which is preliminary data.</text>
</comment>
<evidence type="ECO:0000256" key="2">
    <source>
        <dbReference type="ARBA" id="ARBA00023002"/>
    </source>
</evidence>
<dbReference type="SUPFAM" id="SSF55083">
    <property type="entry name" value="6-hydroxymethyl-7,8-dihydropterin pyrophosphokinase, HPPK"/>
    <property type="match status" value="1"/>
</dbReference>
<protein>
    <submittedName>
        <fullName evidence="3">Pteridine reductase</fullName>
    </submittedName>
</protein>
<evidence type="ECO:0000313" key="4">
    <source>
        <dbReference type="Proteomes" id="UP001152795"/>
    </source>
</evidence>
<evidence type="ECO:0000313" key="3">
    <source>
        <dbReference type="EMBL" id="CAB4042350.1"/>
    </source>
</evidence>
<dbReference type="Proteomes" id="UP001152795">
    <property type="component" value="Unassembled WGS sequence"/>
</dbReference>
<gene>
    <name evidence="3" type="ORF">PACLA_8A048391</name>
</gene>
<dbReference type="EMBL" id="CACRXK020029948">
    <property type="protein sequence ID" value="CAB4042350.1"/>
    <property type="molecule type" value="Genomic_DNA"/>
</dbReference>
<evidence type="ECO:0000256" key="1">
    <source>
        <dbReference type="ARBA" id="ARBA00006484"/>
    </source>
</evidence>
<dbReference type="PANTHER" id="PTHR43639">
    <property type="entry name" value="OXIDOREDUCTASE, SHORT-CHAIN DEHYDROGENASE/REDUCTASE FAMILY (AFU_ORTHOLOGUE AFUA_5G02870)"/>
    <property type="match status" value="1"/>
</dbReference>
<dbReference type="InterPro" id="IPR035907">
    <property type="entry name" value="Hppk_sf"/>
</dbReference>
<keyword evidence="2" id="KW-0560">Oxidoreductase</keyword>
<name>A0A7D9K9L2_PARCT</name>
<comment type="similarity">
    <text evidence="1">Belongs to the short-chain dehydrogenases/reductases (SDR) family.</text>
</comment>
<sequence>MTSEDIPYVIPDPDILSLAHVIIPLADLTPDFMHPVEKKSLSSIAVELCGKNFTSYFPIVDIYDANNKELTNGNFSALADGSVDYEKLQNGKIPGKSGQHVALITGAAKRIGAIIATKLHDMGYHVMIHYNTSQDEATSLEQKLNRYHFSTFG</sequence>
<dbReference type="PANTHER" id="PTHR43639:SF1">
    <property type="entry name" value="SHORT-CHAIN DEHYDROGENASE_REDUCTASE FAMILY PROTEIN"/>
    <property type="match status" value="1"/>
</dbReference>
<dbReference type="Gene3D" id="3.40.50.720">
    <property type="entry name" value="NAD(P)-binding Rossmann-like Domain"/>
    <property type="match status" value="1"/>
</dbReference>
<dbReference type="SUPFAM" id="SSF51735">
    <property type="entry name" value="NAD(P)-binding Rossmann-fold domains"/>
    <property type="match status" value="1"/>
</dbReference>
<keyword evidence="4" id="KW-1185">Reference proteome</keyword>
<dbReference type="Gene3D" id="3.30.70.560">
    <property type="entry name" value="7,8-Dihydro-6-hydroxymethylpterin-pyrophosphokinase HPPK"/>
    <property type="match status" value="1"/>
</dbReference>
<dbReference type="GO" id="GO:0016491">
    <property type="term" value="F:oxidoreductase activity"/>
    <property type="evidence" value="ECO:0007669"/>
    <property type="project" value="UniProtKB-KW"/>
</dbReference>
<organism evidence="3 4">
    <name type="scientific">Paramuricea clavata</name>
    <name type="common">Red gorgonian</name>
    <name type="synonym">Violescent sea-whip</name>
    <dbReference type="NCBI Taxonomy" id="317549"/>
    <lineage>
        <taxon>Eukaryota</taxon>
        <taxon>Metazoa</taxon>
        <taxon>Cnidaria</taxon>
        <taxon>Anthozoa</taxon>
        <taxon>Octocorallia</taxon>
        <taxon>Malacalcyonacea</taxon>
        <taxon>Plexauridae</taxon>
        <taxon>Paramuricea</taxon>
    </lineage>
</organism>